<accession>A0ABQ8Y844</accession>
<reference evidence="7" key="1">
    <citation type="submission" date="2022-08" db="EMBL/GenBank/DDBJ databases">
        <title>Novel sulfate-reducing endosymbionts in the free-living metamonad Anaeramoeba.</title>
        <authorList>
            <person name="Jerlstrom-Hultqvist J."/>
            <person name="Cepicka I."/>
            <person name="Gallot-Lavallee L."/>
            <person name="Salas-Leiva D."/>
            <person name="Curtis B.A."/>
            <person name="Zahonova K."/>
            <person name="Pipaliya S."/>
            <person name="Dacks J."/>
            <person name="Roger A.J."/>
        </authorList>
    </citation>
    <scope>NUCLEOTIDE SEQUENCE</scope>
    <source>
        <strain evidence="7">Schooner1</strain>
    </source>
</reference>
<keyword evidence="8" id="KW-1185">Reference proteome</keyword>
<protein>
    <recommendedName>
        <fullName evidence="4">RuvB-like helicase</fullName>
        <ecNumber evidence="4">3.6.4.12</ecNumber>
    </recommendedName>
</protein>
<sequence length="159" mass="18533">MLDIETFSFLNSALEDDLSPILIMASNRGTTRIRGTNYKSPHGIPIDLFDRLLIIATKPYEKEDIKHILKIRAEEEDVEIDEEALEMLTNIGVETSLRYAIQLIITSDLVSKKRKGTKVKLNDVRRVYSLFVDVKRSSQFLKEYQKQFMFFDKNEIEEN</sequence>
<dbReference type="InterPro" id="IPR027417">
    <property type="entry name" value="P-loop_NTPase"/>
</dbReference>
<comment type="catalytic activity">
    <reaction evidence="4">
        <text>ATP + H2O = ADP + phosphate + H(+)</text>
        <dbReference type="Rhea" id="RHEA:13065"/>
        <dbReference type="ChEBI" id="CHEBI:15377"/>
        <dbReference type="ChEBI" id="CHEBI:15378"/>
        <dbReference type="ChEBI" id="CHEBI:30616"/>
        <dbReference type="ChEBI" id="CHEBI:43474"/>
        <dbReference type="ChEBI" id="CHEBI:456216"/>
        <dbReference type="EC" id="3.6.4.12"/>
    </reaction>
</comment>
<keyword evidence="4" id="KW-0804">Transcription</keyword>
<evidence type="ECO:0000256" key="2">
    <source>
        <dbReference type="ARBA" id="ARBA00022801"/>
    </source>
</evidence>
<proteinExistence type="inferred from homology"/>
<dbReference type="EMBL" id="JAOAOG010000197">
    <property type="protein sequence ID" value="KAJ6240970.1"/>
    <property type="molecule type" value="Genomic_DNA"/>
</dbReference>
<dbReference type="Gene3D" id="3.40.50.300">
    <property type="entry name" value="P-loop containing nucleotide triphosphate hydrolases"/>
    <property type="match status" value="1"/>
</dbReference>
<dbReference type="Proteomes" id="UP001150062">
    <property type="component" value="Unassembled WGS sequence"/>
</dbReference>
<gene>
    <name evidence="7" type="ORF">M0813_23619</name>
</gene>
<feature type="domain" description="TIP49 P-loop" evidence="5">
    <location>
        <begin position="1"/>
        <end position="63"/>
    </location>
</feature>
<dbReference type="EC" id="3.6.4.12" evidence="4"/>
<comment type="similarity">
    <text evidence="4">Belongs to the RuvB family.</text>
</comment>
<dbReference type="InterPro" id="IPR041048">
    <property type="entry name" value="RuvB-like_C"/>
</dbReference>
<name>A0ABQ8Y844_9EUKA</name>
<keyword evidence="1 4" id="KW-0547">Nucleotide-binding</keyword>
<evidence type="ECO:0000256" key="3">
    <source>
        <dbReference type="ARBA" id="ARBA00022840"/>
    </source>
</evidence>
<dbReference type="SUPFAM" id="SSF52540">
    <property type="entry name" value="P-loop containing nucleoside triphosphate hydrolases"/>
    <property type="match status" value="1"/>
</dbReference>
<keyword evidence="4" id="KW-0347">Helicase</keyword>
<evidence type="ECO:0000313" key="7">
    <source>
        <dbReference type="EMBL" id="KAJ6240970.1"/>
    </source>
</evidence>
<comment type="caution">
    <text evidence="7">The sequence shown here is derived from an EMBL/GenBank/DDBJ whole genome shotgun (WGS) entry which is preliminary data.</text>
</comment>
<keyword evidence="4" id="KW-0539">Nucleus</keyword>
<keyword evidence="2 4" id="KW-0378">Hydrolase</keyword>
<dbReference type="Pfam" id="PF17856">
    <property type="entry name" value="TIP49_C"/>
    <property type="match status" value="1"/>
</dbReference>
<keyword evidence="3 4" id="KW-0067">ATP-binding</keyword>
<evidence type="ECO:0000313" key="8">
    <source>
        <dbReference type="Proteomes" id="UP001150062"/>
    </source>
</evidence>
<evidence type="ECO:0000259" key="6">
    <source>
        <dbReference type="Pfam" id="PF17856"/>
    </source>
</evidence>
<evidence type="ECO:0000256" key="1">
    <source>
        <dbReference type="ARBA" id="ARBA00022741"/>
    </source>
</evidence>
<dbReference type="PANTHER" id="PTHR11093">
    <property type="entry name" value="RUVB-RELATED REPTIN AND PONTIN"/>
    <property type="match status" value="1"/>
</dbReference>
<dbReference type="Gene3D" id="1.10.8.60">
    <property type="match status" value="1"/>
</dbReference>
<feature type="domain" description="RuvB-like AAA-lid" evidence="6">
    <location>
        <begin position="68"/>
        <end position="133"/>
    </location>
</feature>
<keyword evidence="4" id="KW-0805">Transcription regulation</keyword>
<evidence type="ECO:0000259" key="5">
    <source>
        <dbReference type="Pfam" id="PF06068"/>
    </source>
</evidence>
<evidence type="ECO:0000256" key="4">
    <source>
        <dbReference type="RuleBase" id="RU363048"/>
    </source>
</evidence>
<dbReference type="InterPro" id="IPR027238">
    <property type="entry name" value="RuvB-like"/>
</dbReference>
<dbReference type="InterPro" id="IPR010339">
    <property type="entry name" value="TIP49_P-loop"/>
</dbReference>
<organism evidence="7 8">
    <name type="scientific">Anaeramoeba flamelloides</name>
    <dbReference type="NCBI Taxonomy" id="1746091"/>
    <lineage>
        <taxon>Eukaryota</taxon>
        <taxon>Metamonada</taxon>
        <taxon>Anaeramoebidae</taxon>
        <taxon>Anaeramoeba</taxon>
    </lineage>
</organism>
<dbReference type="Pfam" id="PF06068">
    <property type="entry name" value="TIP49"/>
    <property type="match status" value="1"/>
</dbReference>